<gene>
    <name evidence="2" type="ORF">SAMN02745117_00767</name>
</gene>
<evidence type="ECO:0000313" key="2">
    <source>
        <dbReference type="EMBL" id="SHE74259.1"/>
    </source>
</evidence>
<keyword evidence="3" id="KW-1185">Reference proteome</keyword>
<dbReference type="SUPFAM" id="SSF56112">
    <property type="entry name" value="Protein kinase-like (PK-like)"/>
    <property type="match status" value="1"/>
</dbReference>
<dbReference type="STRING" id="1122156.SAMN02745117_00767"/>
<dbReference type="Pfam" id="PF01636">
    <property type="entry name" value="APH"/>
    <property type="match status" value="1"/>
</dbReference>
<feature type="domain" description="Aminoglycoside phosphotransferase" evidence="1">
    <location>
        <begin position="34"/>
        <end position="287"/>
    </location>
</feature>
<accession>A0A1M4VZ76</accession>
<evidence type="ECO:0000313" key="3">
    <source>
        <dbReference type="Proteomes" id="UP000184327"/>
    </source>
</evidence>
<dbReference type="InterPro" id="IPR011009">
    <property type="entry name" value="Kinase-like_dom_sf"/>
</dbReference>
<evidence type="ECO:0000259" key="1">
    <source>
        <dbReference type="Pfam" id="PF01636"/>
    </source>
</evidence>
<dbReference type="Proteomes" id="UP000184327">
    <property type="component" value="Unassembled WGS sequence"/>
</dbReference>
<proteinExistence type="predicted"/>
<protein>
    <recommendedName>
        <fullName evidence="1">Aminoglycoside phosphotransferase domain-containing protein</fullName>
    </recommendedName>
</protein>
<organism evidence="2 3">
    <name type="scientific">Lampropedia hyalina DSM 16112</name>
    <dbReference type="NCBI Taxonomy" id="1122156"/>
    <lineage>
        <taxon>Bacteria</taxon>
        <taxon>Pseudomonadati</taxon>
        <taxon>Pseudomonadota</taxon>
        <taxon>Betaproteobacteria</taxon>
        <taxon>Burkholderiales</taxon>
        <taxon>Comamonadaceae</taxon>
        <taxon>Lampropedia</taxon>
    </lineage>
</organism>
<dbReference type="AlphaFoldDB" id="A0A1M4VZ76"/>
<dbReference type="Gene3D" id="3.30.200.20">
    <property type="entry name" value="Phosphorylase Kinase, domain 1"/>
    <property type="match status" value="1"/>
</dbReference>
<dbReference type="RefSeq" id="WP_073354822.1">
    <property type="nucleotide sequence ID" value="NZ_FQUZ01000006.1"/>
</dbReference>
<dbReference type="EMBL" id="FQUZ01000006">
    <property type="protein sequence ID" value="SHE74259.1"/>
    <property type="molecule type" value="Genomic_DNA"/>
</dbReference>
<name>A0A1M4VZ76_9BURK</name>
<reference evidence="2 3" key="1">
    <citation type="submission" date="2016-11" db="EMBL/GenBank/DDBJ databases">
        <authorList>
            <person name="Jaros S."/>
            <person name="Januszkiewicz K."/>
            <person name="Wedrychowicz H."/>
        </authorList>
    </citation>
    <scope>NUCLEOTIDE SEQUENCE [LARGE SCALE GENOMIC DNA]</scope>
    <source>
        <strain evidence="2 3">DSM 16112</strain>
    </source>
</reference>
<sequence length="384" mass="43676">MADAMIWPDAAREQAFSGWLAVQAPAFGLVVPSLRLAASDAGFRRYLRIDSQANGVGAGRSFIIMDAPPQHEDCRPFVHVQQLLAQARLHVPVVHAWDEAHGFMLLQDLGQQTLLQWLLAQQQQIQGDAQPQSLYQAQAWQAALVQRAQPWFLHAVDTLVALQQAVPAGQVPPYDAAVLQRELALFPQWYVQAHRQYTLSEAQQHSLQQVFDRIVAENLDAPQVLVHRDFMPRNLMMPPDGQGPLGLLDFQDALHGPITYDIASLMRDAFWSWEEDFVLDVTVRYWERARKVGLLAGKPEWESDFGQFYRAVDWMALQRHLKVAGIFARLGLRDHKPRYLADTPRFIGYIRATASRYRELAPLLRLVDEIEQTPVTEAFSFGRL</sequence>
<dbReference type="InterPro" id="IPR002575">
    <property type="entry name" value="Aminoglycoside_PTrfase"/>
</dbReference>
<dbReference type="Gene3D" id="3.90.1200.10">
    <property type="match status" value="1"/>
</dbReference>